<accession>A0A1D1W558</accession>
<dbReference type="AlphaFoldDB" id="A0A1D1W558"/>
<protein>
    <submittedName>
        <fullName evidence="1">Uncharacterized protein</fullName>
    </submittedName>
</protein>
<dbReference type="Proteomes" id="UP000186922">
    <property type="component" value="Unassembled WGS sequence"/>
</dbReference>
<dbReference type="EMBL" id="BDGG01000016">
    <property type="protein sequence ID" value="GAV07923.1"/>
    <property type="molecule type" value="Genomic_DNA"/>
</dbReference>
<keyword evidence="2" id="KW-1185">Reference proteome</keyword>
<reference evidence="1 2" key="1">
    <citation type="journal article" date="2016" name="Nat. Commun.">
        <title>Extremotolerant tardigrade genome and improved radiotolerance of human cultured cells by tardigrade-unique protein.</title>
        <authorList>
            <person name="Hashimoto T."/>
            <person name="Horikawa D.D."/>
            <person name="Saito Y."/>
            <person name="Kuwahara H."/>
            <person name="Kozuka-Hata H."/>
            <person name="Shin-I T."/>
            <person name="Minakuchi Y."/>
            <person name="Ohishi K."/>
            <person name="Motoyama A."/>
            <person name="Aizu T."/>
            <person name="Enomoto A."/>
            <person name="Kondo K."/>
            <person name="Tanaka S."/>
            <person name="Hara Y."/>
            <person name="Koshikawa S."/>
            <person name="Sagara H."/>
            <person name="Miura T."/>
            <person name="Yokobori S."/>
            <person name="Miyagawa K."/>
            <person name="Suzuki Y."/>
            <person name="Kubo T."/>
            <person name="Oyama M."/>
            <person name="Kohara Y."/>
            <person name="Fujiyama A."/>
            <person name="Arakawa K."/>
            <person name="Katayama T."/>
            <person name="Toyoda A."/>
            <person name="Kunieda T."/>
        </authorList>
    </citation>
    <scope>NUCLEOTIDE SEQUENCE [LARGE SCALE GENOMIC DNA]</scope>
    <source>
        <strain evidence="1 2">YOKOZUNA-1</strain>
    </source>
</reference>
<sequence>MVRKCSCSAVAVLKKRAPFVAVYFCCPKTVVKLAFSAFSGRISTFFRLNLRKTTTFSMCSTCISVGRQKLWIFKSSTVQLQFGKQQKIADAVQLQFLETGCNAEAALVSATAVGLYLTARSLDKSSRAS</sequence>
<name>A0A1D1W558_RAMVA</name>
<organism evidence="1 2">
    <name type="scientific">Ramazzottius varieornatus</name>
    <name type="common">Water bear</name>
    <name type="synonym">Tardigrade</name>
    <dbReference type="NCBI Taxonomy" id="947166"/>
    <lineage>
        <taxon>Eukaryota</taxon>
        <taxon>Metazoa</taxon>
        <taxon>Ecdysozoa</taxon>
        <taxon>Tardigrada</taxon>
        <taxon>Eutardigrada</taxon>
        <taxon>Parachela</taxon>
        <taxon>Hypsibioidea</taxon>
        <taxon>Ramazzottiidae</taxon>
        <taxon>Ramazzottius</taxon>
    </lineage>
</organism>
<proteinExistence type="predicted"/>
<evidence type="ECO:0000313" key="1">
    <source>
        <dbReference type="EMBL" id="GAV07923.1"/>
    </source>
</evidence>
<evidence type="ECO:0000313" key="2">
    <source>
        <dbReference type="Proteomes" id="UP000186922"/>
    </source>
</evidence>
<comment type="caution">
    <text evidence="1">The sequence shown here is derived from an EMBL/GenBank/DDBJ whole genome shotgun (WGS) entry which is preliminary data.</text>
</comment>
<gene>
    <name evidence="1" type="primary">RvY_17701-1</name>
    <name evidence="1" type="synonym">RvY_17701.1</name>
    <name evidence="1" type="ORF">RvY_17701</name>
</gene>